<dbReference type="Proteomes" id="UP000198417">
    <property type="component" value="Unassembled WGS sequence"/>
</dbReference>
<dbReference type="SMART" id="SM00028">
    <property type="entry name" value="TPR"/>
    <property type="match status" value="3"/>
</dbReference>
<evidence type="ECO:0000313" key="1">
    <source>
        <dbReference type="EMBL" id="SNR55996.1"/>
    </source>
</evidence>
<dbReference type="InterPro" id="IPR027417">
    <property type="entry name" value="P-loop_NTPase"/>
</dbReference>
<dbReference type="Gene3D" id="1.25.40.10">
    <property type="entry name" value="Tetratricopeptide repeat domain"/>
    <property type="match status" value="2"/>
</dbReference>
<dbReference type="PANTHER" id="PTHR47691:SF3">
    <property type="entry name" value="HTH-TYPE TRANSCRIPTIONAL REGULATOR RV0890C-RELATED"/>
    <property type="match status" value="1"/>
</dbReference>
<dbReference type="AlphaFoldDB" id="A0A238XAD2"/>
<dbReference type="OrthoDB" id="9787760at2"/>
<protein>
    <submittedName>
        <fullName evidence="1">NB-ARC domain-containing protein</fullName>
    </submittedName>
</protein>
<reference evidence="1 2" key="1">
    <citation type="submission" date="2017-06" db="EMBL/GenBank/DDBJ databases">
        <authorList>
            <person name="Kim H.J."/>
            <person name="Triplett B.A."/>
        </authorList>
    </citation>
    <scope>NUCLEOTIDE SEQUENCE [LARGE SCALE GENOMIC DNA]</scope>
    <source>
        <strain evidence="1 2">DSM 29052</strain>
    </source>
</reference>
<accession>A0A238XAD2</accession>
<dbReference type="EMBL" id="FZNN01000010">
    <property type="protein sequence ID" value="SNR55996.1"/>
    <property type="molecule type" value="Genomic_DNA"/>
</dbReference>
<evidence type="ECO:0000313" key="2">
    <source>
        <dbReference type="Proteomes" id="UP000198417"/>
    </source>
</evidence>
<dbReference type="GO" id="GO:0043531">
    <property type="term" value="F:ADP binding"/>
    <property type="evidence" value="ECO:0007669"/>
    <property type="project" value="InterPro"/>
</dbReference>
<keyword evidence="2" id="KW-1185">Reference proteome</keyword>
<dbReference type="Gene3D" id="3.40.50.300">
    <property type="entry name" value="P-loop containing nucleotide triphosphate hydrolases"/>
    <property type="match status" value="1"/>
</dbReference>
<dbReference type="RefSeq" id="WP_089270796.1">
    <property type="nucleotide sequence ID" value="NZ_FZNN01000010.1"/>
</dbReference>
<dbReference type="SUPFAM" id="SSF48452">
    <property type="entry name" value="TPR-like"/>
    <property type="match status" value="2"/>
</dbReference>
<sequence>MTDFISTLFSNWQNWDAGQWSLVVAIIALGITGIEKFFGGFSKLLGVLRPRKPEPVPFYTVEDPSKPDPKPQHAFPKITPPARERALVGRKDEMEKLRSILASRQGVEIVASKGAVLKAEGGRGKTTLAREYAEVFGPGYDGGAWLDAREQMTLLTDLAVLGHAAFDMPVPEPVTMAHGKAVIARIHNSGARWLLVYDNIDDFTEVKALVAHGDNIDVIITTRLAPGWDGFGKIDLGVLGFADASGGAVDLLLQEARMQRAPPAERDVARDVAEQLGGLPLALVMAGTLVREDGITLTTLRDEVAQVLTRVPEGQDYDDSVAGAVLLSYGRLSDGAQALVDCCAWLAPVGIDPQMFTQAVESPKWAEYRDNVPGNLLAVIEDATALNAAFVAARRWSVLTGKGLFEMHRLAQAVLRAEQEVQGRGFACAKGAAAVLATIYPKPPSVVKNWPHCRALTPHVQALWLAAGDNWNGPWGQPGWADMGYVLNQTAIFLSRQEDHTGSIALYRASLQLVESRLGEEHRVIPNGLGNLAHQLAEVGEFNEAQELITRAVALDEAHRSGTGRSKLAERYFQQANIALRVMEAREGAARFEAEAVAEAALDEADALYTELFGAQSARMALVWNQRGYLRNLQERNEDAWRAYGQALDIIRALPDVDTRELALLAMNVGATAVETGRAEAAEAPLREAYVFAVKEFGDIPQHGFFVQSTLCLIGCLLVLARKGDDPERRRAEAREICALRGLVYDDRVRDAEKYPLDPLDGFDAVG</sequence>
<organism evidence="1 2">
    <name type="scientific">Puniceibacterium sediminis</name>
    <dbReference type="NCBI Taxonomy" id="1608407"/>
    <lineage>
        <taxon>Bacteria</taxon>
        <taxon>Pseudomonadati</taxon>
        <taxon>Pseudomonadota</taxon>
        <taxon>Alphaproteobacteria</taxon>
        <taxon>Rhodobacterales</taxon>
        <taxon>Paracoccaceae</taxon>
        <taxon>Puniceibacterium</taxon>
    </lineage>
</organism>
<dbReference type="SUPFAM" id="SSF52540">
    <property type="entry name" value="P-loop containing nucleoside triphosphate hydrolases"/>
    <property type="match status" value="1"/>
</dbReference>
<gene>
    <name evidence="1" type="ORF">SAMN06265370_11066</name>
</gene>
<name>A0A238XAD2_9RHOB</name>
<dbReference type="InterPro" id="IPR011990">
    <property type="entry name" value="TPR-like_helical_dom_sf"/>
</dbReference>
<dbReference type="PANTHER" id="PTHR47691">
    <property type="entry name" value="REGULATOR-RELATED"/>
    <property type="match status" value="1"/>
</dbReference>
<dbReference type="InterPro" id="IPR019734">
    <property type="entry name" value="TPR_rpt"/>
</dbReference>
<proteinExistence type="predicted"/>